<name>A0A8J2S8N2_9STRA</name>
<dbReference type="AlphaFoldDB" id="A0A8J2S8N2"/>
<proteinExistence type="predicted"/>
<dbReference type="Proteomes" id="UP000789595">
    <property type="component" value="Unassembled WGS sequence"/>
</dbReference>
<organism evidence="2 3">
    <name type="scientific">Pelagomonas calceolata</name>
    <dbReference type="NCBI Taxonomy" id="35677"/>
    <lineage>
        <taxon>Eukaryota</taxon>
        <taxon>Sar</taxon>
        <taxon>Stramenopiles</taxon>
        <taxon>Ochrophyta</taxon>
        <taxon>Pelagophyceae</taxon>
        <taxon>Pelagomonadales</taxon>
        <taxon>Pelagomonadaceae</taxon>
        <taxon>Pelagomonas</taxon>
    </lineage>
</organism>
<feature type="region of interest" description="Disordered" evidence="1">
    <location>
        <begin position="845"/>
        <end position="869"/>
    </location>
</feature>
<feature type="compositionally biased region" description="Pro residues" evidence="1">
    <location>
        <begin position="706"/>
        <end position="725"/>
    </location>
</feature>
<accession>A0A8J2S8N2</accession>
<evidence type="ECO:0000313" key="2">
    <source>
        <dbReference type="EMBL" id="CAH0367688.1"/>
    </source>
</evidence>
<evidence type="ECO:0000256" key="1">
    <source>
        <dbReference type="SAM" id="MobiDB-lite"/>
    </source>
</evidence>
<keyword evidence="3" id="KW-1185">Reference proteome</keyword>
<feature type="compositionally biased region" description="Basic and acidic residues" evidence="1">
    <location>
        <begin position="851"/>
        <end position="869"/>
    </location>
</feature>
<dbReference type="EMBL" id="CAKKNE010000002">
    <property type="protein sequence ID" value="CAH0367688.1"/>
    <property type="molecule type" value="Genomic_DNA"/>
</dbReference>
<protein>
    <submittedName>
        <fullName evidence="2">Uncharacterized protein</fullName>
    </submittedName>
</protein>
<gene>
    <name evidence="2" type="ORF">PECAL_2P07230</name>
</gene>
<feature type="region of interest" description="Disordered" evidence="1">
    <location>
        <begin position="677"/>
        <end position="800"/>
    </location>
</feature>
<evidence type="ECO:0000313" key="3">
    <source>
        <dbReference type="Proteomes" id="UP000789595"/>
    </source>
</evidence>
<feature type="compositionally biased region" description="Basic and acidic residues" evidence="1">
    <location>
        <begin position="684"/>
        <end position="696"/>
    </location>
</feature>
<sequence length="869" mass="93881">MEYLSAELLNGAPVKLFEVEHVRGDLGVDAVARLVTPPYVLAWPNQGKCSFYAGGAKRLDLARARVIAHTMKSYSDVGWNISDPAAETFSFIVRVTDMEEGLTADGHRSLKSGEETAKREWLAGTFARFGTNNKNVCGDAVYKDHDGSVCYYGVAASLAGLQEPRNRRRAAIIAGQLQPPPRCKMWPDDELDILFAHAEANFPFRNWKLCVETLVEFGHASRSVAACSRMFSRYADDFGVKRVTREDINEARRANMMGRELVLQTQFRAEAKDRLATAVVAVGAEVDAIVEYDAEFFVQFTKEKIAEEIERLRDDRPEVYARAGQGLMQEPQPVSSASALSSGWRRPADATWPPTAVAHLAGRTLVFSGKCLEVRGGASQRDLLHALRNVDGVDDVKTSPRLTHDCIVVYAPDVANPPRGKYGEAMKRGGYDTIELGTLLQMLPDDAVPRGLQADVARLRAARAARPSSERPQKPKNADDLVTHHVALTGNAPGGIIQIDLAEKLSPHVSSIHLGGMNQRTTLLLVGDLSRVVGGESTNLRKAENANIPTITYSELFRLLPALAPSSGPASSRLALPRARSTVVAPGGLPCAICETSCDARFAFCGQCWRSPLKARQAAYCDALAAQRDAQREIIVRAAPSLRRYGDIDQPPASTLPTNIEQLKSRVESAERLLGREWCLSPPERPEPPPQIRREPGAAAAGAPHPSTPAPPRAPPVAPPRPPTTRRPSAQALVVDAGPASGPVVRARSGRGGASGPVVRARSGRGGASGPVVRARSGLGGATRTQSGHLSASAPDVDMTNVNTPQDVEQFRDFGVTKLRKLGLSAMRTILRAVREPVETTATNGGAVQKELADRIQKYFDTHDPPPRA</sequence>
<reference evidence="2" key="1">
    <citation type="submission" date="2021-11" db="EMBL/GenBank/DDBJ databases">
        <authorList>
            <consortium name="Genoscope - CEA"/>
            <person name="William W."/>
        </authorList>
    </citation>
    <scope>NUCLEOTIDE SEQUENCE</scope>
</reference>
<comment type="caution">
    <text evidence="2">The sequence shown here is derived from an EMBL/GenBank/DDBJ whole genome shotgun (WGS) entry which is preliminary data.</text>
</comment>